<evidence type="ECO:0000313" key="2">
    <source>
        <dbReference type="EMBL" id="ECJ4376924.1"/>
    </source>
</evidence>
<sequence length="197" mass="22997">MSLLESFGKALIILLEAFIGKRKGQEEAHNNFLNEYTKANYNHRLVEYWFCQFTGWRYAKYRDIDFIMTSSDPSKILYMAKGINYIARTVEFIDSGECKLSDRYKETKKHTFLFLFISFLIIIFILIAWMISSVMSLITHHHDVTLMAINISSIIAGAIFIMCFAFFIHAITMEFFAFEKAEHFVKSYNAERTSSGH</sequence>
<feature type="transmembrane region" description="Helical" evidence="1">
    <location>
        <begin position="112"/>
        <end position="132"/>
    </location>
</feature>
<name>A0A3T3L3I9_SALDZ</name>
<comment type="caution">
    <text evidence="2">The sequence shown here is derived from an EMBL/GenBank/DDBJ whole genome shotgun (WGS) entry which is preliminary data.</text>
</comment>
<protein>
    <submittedName>
        <fullName evidence="2">Uncharacterized protein</fullName>
    </submittedName>
</protein>
<organism evidence="2">
    <name type="scientific">Salmonella diarizonae</name>
    <dbReference type="NCBI Taxonomy" id="59204"/>
    <lineage>
        <taxon>Bacteria</taxon>
        <taxon>Pseudomonadati</taxon>
        <taxon>Pseudomonadota</taxon>
        <taxon>Gammaproteobacteria</taxon>
        <taxon>Enterobacterales</taxon>
        <taxon>Enterobacteriaceae</taxon>
        <taxon>Salmonella</taxon>
    </lineage>
</organism>
<gene>
    <name evidence="2" type="ORF">DLB95_06370</name>
</gene>
<dbReference type="RefSeq" id="WP_088760248.1">
    <property type="nucleotide sequence ID" value="NZ_CP117188.1"/>
</dbReference>
<accession>A0A3T3L3I9</accession>
<evidence type="ECO:0000256" key="1">
    <source>
        <dbReference type="SAM" id="Phobius"/>
    </source>
</evidence>
<dbReference type="AlphaFoldDB" id="A0A3T3L3I9"/>
<keyword evidence="1" id="KW-0812">Transmembrane</keyword>
<dbReference type="Proteomes" id="UP000839781">
    <property type="component" value="Unassembled WGS sequence"/>
</dbReference>
<dbReference type="EMBL" id="AAIYJF010000003">
    <property type="protein sequence ID" value="ECJ4376924.1"/>
    <property type="molecule type" value="Genomic_DNA"/>
</dbReference>
<proteinExistence type="predicted"/>
<reference evidence="2" key="1">
    <citation type="submission" date="2018-05" db="EMBL/GenBank/DDBJ databases">
        <authorList>
            <person name="Ashton P.M."/>
            <person name="Dallman T."/>
            <person name="Nair S."/>
            <person name="De Pinna E."/>
            <person name="Peters T."/>
            <person name="Grant K."/>
        </authorList>
    </citation>
    <scope>NUCLEOTIDE SEQUENCE [LARGE SCALE GENOMIC DNA]</scope>
    <source>
        <strain evidence="2">474878</strain>
    </source>
</reference>
<feature type="transmembrane region" description="Helical" evidence="1">
    <location>
        <begin position="144"/>
        <end position="168"/>
    </location>
</feature>
<keyword evidence="1" id="KW-0472">Membrane</keyword>
<keyword evidence="1" id="KW-1133">Transmembrane helix</keyword>